<feature type="domain" description="YknX-like C-terminal permuted SH3-like" evidence="6">
    <location>
        <begin position="372"/>
        <end position="437"/>
    </location>
</feature>
<feature type="compositionally biased region" description="Polar residues" evidence="3">
    <location>
        <begin position="247"/>
        <end position="265"/>
    </location>
</feature>
<dbReference type="Pfam" id="PF25989">
    <property type="entry name" value="YknX_C"/>
    <property type="match status" value="1"/>
</dbReference>
<dbReference type="InterPro" id="IPR058637">
    <property type="entry name" value="YknX-like_C"/>
</dbReference>
<reference evidence="7 8" key="1">
    <citation type="submission" date="2022-04" db="EMBL/GenBank/DDBJ databases">
        <title>Halobacillus sp. isolated from saltern.</title>
        <authorList>
            <person name="Won M."/>
            <person name="Lee C.-M."/>
            <person name="Woen H.-Y."/>
            <person name="Kwon S.-W."/>
        </authorList>
    </citation>
    <scope>NUCLEOTIDE SEQUENCE [LARGE SCALE GENOMIC DNA]</scope>
    <source>
        <strain evidence="7 8">SSBR10-3</strain>
    </source>
</reference>
<evidence type="ECO:0000259" key="6">
    <source>
        <dbReference type="Pfam" id="PF25989"/>
    </source>
</evidence>
<keyword evidence="2" id="KW-0175">Coiled coil</keyword>
<dbReference type="Proteomes" id="UP000831787">
    <property type="component" value="Chromosome"/>
</dbReference>
<dbReference type="Gene3D" id="2.40.420.20">
    <property type="match status" value="1"/>
</dbReference>
<dbReference type="PANTHER" id="PTHR30469">
    <property type="entry name" value="MULTIDRUG RESISTANCE PROTEIN MDTA"/>
    <property type="match status" value="1"/>
</dbReference>
<evidence type="ECO:0000313" key="7">
    <source>
        <dbReference type="EMBL" id="UOQ45377.1"/>
    </source>
</evidence>
<evidence type="ECO:0000256" key="4">
    <source>
        <dbReference type="SAM" id="SignalP"/>
    </source>
</evidence>
<feature type="signal peptide" evidence="4">
    <location>
        <begin position="1"/>
        <end position="23"/>
    </location>
</feature>
<dbReference type="Pfam" id="PF25917">
    <property type="entry name" value="BSH_RND"/>
    <property type="match status" value="1"/>
</dbReference>
<dbReference type="SUPFAM" id="SSF111369">
    <property type="entry name" value="HlyD-like secretion proteins"/>
    <property type="match status" value="2"/>
</dbReference>
<name>A0ABY4EP37_9BACI</name>
<evidence type="ECO:0000256" key="3">
    <source>
        <dbReference type="SAM" id="MobiDB-lite"/>
    </source>
</evidence>
<evidence type="ECO:0000256" key="2">
    <source>
        <dbReference type="SAM" id="Coils"/>
    </source>
</evidence>
<dbReference type="EMBL" id="CP095073">
    <property type="protein sequence ID" value="UOQ45377.1"/>
    <property type="molecule type" value="Genomic_DNA"/>
</dbReference>
<dbReference type="RefSeq" id="WP_244712053.1">
    <property type="nucleotide sequence ID" value="NZ_CP095073.1"/>
</dbReference>
<keyword evidence="8" id="KW-1185">Reference proteome</keyword>
<comment type="similarity">
    <text evidence="1">Belongs to the membrane fusion protein (MFP) (TC 8.A.1) family.</text>
</comment>
<evidence type="ECO:0000256" key="1">
    <source>
        <dbReference type="ARBA" id="ARBA00009477"/>
    </source>
</evidence>
<evidence type="ECO:0000259" key="5">
    <source>
        <dbReference type="Pfam" id="PF25917"/>
    </source>
</evidence>
<sequence>MKRVVTFVFLLAMLAACSSSNNAEEPEERITPVETAPITKGDFVVNREIVGRASTADSSPVVSKVPGEVVSMKVSKGDRVEKGDVIAVVDPGDTNSQVEMQQLSLEQAQKQLENAKLAKQQAQEGIDNAKKQVEVAEQGVQAQASQTEAAAKAAYDQYKQAKDLAEQTKKLVDEGTVPKVLYEQAQSRADQAYAQYKKLKGQESPPSSTVAQAEAQVDAAQQQLEQAEVGVDQAEIQVEQAQVQLNSAKDQSANQTVTAPSSGEVSTLEAGEGDMVTNQQPFATIVGLNPMTITAMLTPDQLHLFSKGKEMDVDIDTLKDNRKSKVTYVSSVPNDTGLYPVEATVNNDKEKIKPGMMAKFLLPETVVKDTLIVPTDAVIQDGAKPYVYKVVDDKAVKVTVDVQESQTDRTAVTGDITTKDQVITSGQLTLTDGGKVSIMKEEA</sequence>
<feature type="coiled-coil region" evidence="2">
    <location>
        <begin position="98"/>
        <end position="146"/>
    </location>
</feature>
<protein>
    <submittedName>
        <fullName evidence="7">Efflux RND transporter periplasmic adaptor subunit</fullName>
    </submittedName>
</protein>
<keyword evidence="4" id="KW-0732">Signal</keyword>
<evidence type="ECO:0000313" key="8">
    <source>
        <dbReference type="Proteomes" id="UP000831787"/>
    </source>
</evidence>
<organism evidence="7 8">
    <name type="scientific">Halobacillus salinarum</name>
    <dbReference type="NCBI Taxonomy" id="2932257"/>
    <lineage>
        <taxon>Bacteria</taxon>
        <taxon>Bacillati</taxon>
        <taxon>Bacillota</taxon>
        <taxon>Bacilli</taxon>
        <taxon>Bacillales</taxon>
        <taxon>Bacillaceae</taxon>
        <taxon>Halobacillus</taxon>
    </lineage>
</organism>
<dbReference type="InterPro" id="IPR006143">
    <property type="entry name" value="RND_pump_MFP"/>
</dbReference>
<feature type="domain" description="Multidrug resistance protein MdtA-like barrel-sandwich hybrid" evidence="5">
    <location>
        <begin position="61"/>
        <end position="286"/>
    </location>
</feature>
<feature type="region of interest" description="Disordered" evidence="3">
    <location>
        <begin position="247"/>
        <end position="267"/>
    </location>
</feature>
<proteinExistence type="inferred from homology"/>
<feature type="chain" id="PRO_5045739378" evidence="4">
    <location>
        <begin position="24"/>
        <end position="443"/>
    </location>
</feature>
<dbReference type="PANTHER" id="PTHR30469:SF11">
    <property type="entry name" value="BLL4320 PROTEIN"/>
    <property type="match status" value="1"/>
</dbReference>
<dbReference type="PROSITE" id="PS51257">
    <property type="entry name" value="PROKAR_LIPOPROTEIN"/>
    <property type="match status" value="1"/>
</dbReference>
<dbReference type="Gene3D" id="2.40.50.100">
    <property type="match status" value="2"/>
</dbReference>
<gene>
    <name evidence="7" type="ORF">MUN89_05370</name>
</gene>
<accession>A0ABY4EP37</accession>
<dbReference type="NCBIfam" id="TIGR01730">
    <property type="entry name" value="RND_mfp"/>
    <property type="match status" value="1"/>
</dbReference>
<dbReference type="InterPro" id="IPR058625">
    <property type="entry name" value="MdtA-like_BSH"/>
</dbReference>
<dbReference type="Gene3D" id="2.40.30.170">
    <property type="match status" value="1"/>
</dbReference>
<dbReference type="Gene3D" id="1.10.287.470">
    <property type="entry name" value="Helix hairpin bin"/>
    <property type="match status" value="1"/>
</dbReference>